<dbReference type="RefSeq" id="WP_136567327.1">
    <property type="nucleotide sequence ID" value="NZ_SNTZ01000012.1"/>
</dbReference>
<gene>
    <name evidence="2" type="ORF">EZV76_14695</name>
</gene>
<sequence>MKLMIAAYFFLFQLVAYGQDTNTDSCDIYLLSLAKRIEKKNYPVVIKFEFRMSESLLSGLESSNLIDSEILGQLKSQQNRFTFTKKACDKVRSLFIDQKVYNNASTLEEYVLINLAEPIFTNESEAYLFFDHLIMITGRGVAGGGSILQIFCKKDEQWYIKSTDILEMY</sequence>
<evidence type="ECO:0000256" key="1">
    <source>
        <dbReference type="SAM" id="SignalP"/>
    </source>
</evidence>
<evidence type="ECO:0008006" key="4">
    <source>
        <dbReference type="Google" id="ProtNLM"/>
    </source>
</evidence>
<comment type="caution">
    <text evidence="2">The sequence shown here is derived from an EMBL/GenBank/DDBJ whole genome shotgun (WGS) entry which is preliminary data.</text>
</comment>
<reference evidence="2 3" key="1">
    <citation type="submission" date="2019-03" db="EMBL/GenBank/DDBJ databases">
        <title>Muricauda SCR12 sp.nov, a marine bacterium isolated from Pacific Ocean:the Okinawa trough.</title>
        <authorList>
            <person name="Liu L."/>
        </authorList>
    </citation>
    <scope>NUCLEOTIDE SEQUENCE [LARGE SCALE GENOMIC DNA]</scope>
    <source>
        <strain evidence="2 3">SCR12</strain>
    </source>
</reference>
<dbReference type="OrthoDB" id="9866548at2"/>
<dbReference type="Proteomes" id="UP000310406">
    <property type="component" value="Unassembled WGS sequence"/>
</dbReference>
<accession>A0A4V6T767</accession>
<feature type="signal peptide" evidence="1">
    <location>
        <begin position="1"/>
        <end position="18"/>
    </location>
</feature>
<protein>
    <recommendedName>
        <fullName evidence="4">Nuclear transport factor 2 family protein</fullName>
    </recommendedName>
</protein>
<keyword evidence="1" id="KW-0732">Signal</keyword>
<evidence type="ECO:0000313" key="2">
    <source>
        <dbReference type="EMBL" id="THV57606.1"/>
    </source>
</evidence>
<evidence type="ECO:0000313" key="3">
    <source>
        <dbReference type="Proteomes" id="UP000310406"/>
    </source>
</evidence>
<dbReference type="AlphaFoldDB" id="A0A4V6T767"/>
<proteinExistence type="predicted"/>
<dbReference type="EMBL" id="SNTZ01000012">
    <property type="protein sequence ID" value="THV57606.1"/>
    <property type="molecule type" value="Genomic_DNA"/>
</dbReference>
<name>A0A4V6T767_9FLAO</name>
<feature type="chain" id="PRO_5020396597" description="Nuclear transport factor 2 family protein" evidence="1">
    <location>
        <begin position="19"/>
        <end position="169"/>
    </location>
</feature>
<organism evidence="2 3">
    <name type="scientific">Flagellimonas alvinocaridis</name>
    <dbReference type="NCBI Taxonomy" id="2530200"/>
    <lineage>
        <taxon>Bacteria</taxon>
        <taxon>Pseudomonadati</taxon>
        <taxon>Bacteroidota</taxon>
        <taxon>Flavobacteriia</taxon>
        <taxon>Flavobacteriales</taxon>
        <taxon>Flavobacteriaceae</taxon>
        <taxon>Flagellimonas</taxon>
    </lineage>
</organism>
<keyword evidence="3" id="KW-1185">Reference proteome</keyword>